<dbReference type="Proteomes" id="UP000887575">
    <property type="component" value="Unassembled WGS sequence"/>
</dbReference>
<keyword evidence="2" id="KW-1185">Reference proteome</keyword>
<evidence type="ECO:0000256" key="1">
    <source>
        <dbReference type="SAM" id="Phobius"/>
    </source>
</evidence>
<proteinExistence type="predicted"/>
<keyword evidence="1" id="KW-0472">Membrane</keyword>
<dbReference type="AlphaFoldDB" id="A0AAF3FPH8"/>
<sequence>MATSILYTQHQINRSKEATAARSMCRGVRVEDEFTWLCGFWMRNRSIVITLASLQFVVACFAFSQHIYSVASFRKIFACNFNQTIMANASFLSYDIIIFDFGLFHELIQVQECIANYLDGGYMRCLWCLGQAAALLLALLVCLCVRNAHPLSLWPLLIMQNAYCFGLVILTIATADKLLVSILHPINPRLNLLILYYGTGTGLNHLFCYILWHYYWFEEYQFTARTGKHVIPFWV</sequence>
<organism evidence="2 3">
    <name type="scientific">Mesorhabditis belari</name>
    <dbReference type="NCBI Taxonomy" id="2138241"/>
    <lineage>
        <taxon>Eukaryota</taxon>
        <taxon>Metazoa</taxon>
        <taxon>Ecdysozoa</taxon>
        <taxon>Nematoda</taxon>
        <taxon>Chromadorea</taxon>
        <taxon>Rhabditida</taxon>
        <taxon>Rhabditina</taxon>
        <taxon>Rhabditomorpha</taxon>
        <taxon>Rhabditoidea</taxon>
        <taxon>Rhabditidae</taxon>
        <taxon>Mesorhabditinae</taxon>
        <taxon>Mesorhabditis</taxon>
    </lineage>
</organism>
<dbReference type="PANTHER" id="PTHR40288:SF2">
    <property type="entry name" value="G PROTEIN-COUPLED RECEPTOR-RELATED"/>
    <property type="match status" value="1"/>
</dbReference>
<feature type="transmembrane region" description="Helical" evidence="1">
    <location>
        <begin position="154"/>
        <end position="173"/>
    </location>
</feature>
<feature type="transmembrane region" description="Helical" evidence="1">
    <location>
        <begin position="85"/>
        <end position="104"/>
    </location>
</feature>
<accession>A0AAF3FPH8</accession>
<reference evidence="3 4" key="1">
    <citation type="submission" date="2024-02" db="UniProtKB">
        <authorList>
            <consortium name="WormBaseParasite"/>
        </authorList>
    </citation>
    <scope>IDENTIFICATION</scope>
</reference>
<evidence type="ECO:0000313" key="2">
    <source>
        <dbReference type="Proteomes" id="UP000887575"/>
    </source>
</evidence>
<feature type="transmembrane region" description="Helical" evidence="1">
    <location>
        <begin position="47"/>
        <end position="65"/>
    </location>
</feature>
<dbReference type="PANTHER" id="PTHR40288">
    <property type="entry name" value="PROTEIN CBG16535-RELATED"/>
    <property type="match status" value="1"/>
</dbReference>
<name>A0AAF3FPH8_9BILA</name>
<feature type="transmembrane region" description="Helical" evidence="1">
    <location>
        <begin position="125"/>
        <end position="148"/>
    </location>
</feature>
<keyword evidence="1" id="KW-1133">Transmembrane helix</keyword>
<dbReference type="WBParaSite" id="MBELARI_LOCUS95">
    <property type="protein sequence ID" value="MBELARI_LOCUS95"/>
    <property type="gene ID" value="MBELARI_LOCUS95"/>
</dbReference>
<dbReference type="WBParaSite" id="MBELARI_LOCUS91">
    <property type="protein sequence ID" value="MBELARI_LOCUS91"/>
    <property type="gene ID" value="MBELARI_LOCUS91"/>
</dbReference>
<keyword evidence="1" id="KW-0812">Transmembrane</keyword>
<feature type="transmembrane region" description="Helical" evidence="1">
    <location>
        <begin position="194"/>
        <end position="215"/>
    </location>
</feature>
<evidence type="ECO:0000313" key="4">
    <source>
        <dbReference type="WBParaSite" id="MBELARI_LOCUS95"/>
    </source>
</evidence>
<evidence type="ECO:0000313" key="3">
    <source>
        <dbReference type="WBParaSite" id="MBELARI_LOCUS91"/>
    </source>
</evidence>
<protein>
    <submittedName>
        <fullName evidence="3 4">Uncharacterized protein</fullName>
    </submittedName>
</protein>